<evidence type="ECO:0000313" key="3">
    <source>
        <dbReference type="Proteomes" id="UP000597341"/>
    </source>
</evidence>
<dbReference type="InterPro" id="IPR013216">
    <property type="entry name" value="Methyltransf_11"/>
</dbReference>
<dbReference type="PANTHER" id="PTHR43591">
    <property type="entry name" value="METHYLTRANSFERASE"/>
    <property type="match status" value="1"/>
</dbReference>
<comment type="caution">
    <text evidence="2">The sequence shown here is derived from an EMBL/GenBank/DDBJ whole genome shotgun (WGS) entry which is preliminary data.</text>
</comment>
<reference evidence="3" key="1">
    <citation type="journal article" date="2019" name="Int. J. Syst. Evol. Microbiol.">
        <title>The Global Catalogue of Microorganisms (GCM) 10K type strain sequencing project: providing services to taxonomists for standard genome sequencing and annotation.</title>
        <authorList>
            <consortium name="The Broad Institute Genomics Platform"/>
            <consortium name="The Broad Institute Genome Sequencing Center for Infectious Disease"/>
            <person name="Wu L."/>
            <person name="Ma J."/>
        </authorList>
    </citation>
    <scope>NUCLEOTIDE SEQUENCE [LARGE SCALE GENOMIC DNA]</scope>
    <source>
        <strain evidence="3">CGMCC 1.12791</strain>
    </source>
</reference>
<protein>
    <recommendedName>
        <fullName evidence="1">Methyltransferase type 11 domain-containing protein</fullName>
    </recommendedName>
</protein>
<dbReference type="CDD" id="cd02440">
    <property type="entry name" value="AdoMet_MTases"/>
    <property type="match status" value="1"/>
</dbReference>
<keyword evidence="3" id="KW-1185">Reference proteome</keyword>
<proteinExistence type="predicted"/>
<dbReference type="Proteomes" id="UP000597341">
    <property type="component" value="Unassembled WGS sequence"/>
</dbReference>
<dbReference type="SUPFAM" id="SSF53335">
    <property type="entry name" value="S-adenosyl-L-methionine-dependent methyltransferases"/>
    <property type="match status" value="1"/>
</dbReference>
<dbReference type="EMBL" id="BNAD01000019">
    <property type="protein sequence ID" value="GHE19179.1"/>
    <property type="molecule type" value="Genomic_DNA"/>
</dbReference>
<dbReference type="InterPro" id="IPR029063">
    <property type="entry name" value="SAM-dependent_MTases_sf"/>
</dbReference>
<feature type="domain" description="Methyltransferase type 11" evidence="1">
    <location>
        <begin position="40"/>
        <end position="135"/>
    </location>
</feature>
<organism evidence="2 3">
    <name type="scientific">Nocardioides flavus</name>
    <name type="common">ex Wang et al. 2016</name>
    <dbReference type="NCBI Taxonomy" id="2058780"/>
    <lineage>
        <taxon>Bacteria</taxon>
        <taxon>Bacillati</taxon>
        <taxon>Actinomycetota</taxon>
        <taxon>Actinomycetes</taxon>
        <taxon>Propionibacteriales</taxon>
        <taxon>Nocardioidaceae</taxon>
        <taxon>Nocardioides</taxon>
    </lineage>
</organism>
<evidence type="ECO:0000259" key="1">
    <source>
        <dbReference type="Pfam" id="PF08241"/>
    </source>
</evidence>
<gene>
    <name evidence="2" type="ORF">GCM10011376_37890</name>
</gene>
<evidence type="ECO:0000313" key="2">
    <source>
        <dbReference type="EMBL" id="GHE19179.1"/>
    </source>
</evidence>
<name>A0ABQ3HRC3_9ACTN</name>
<accession>A0ABQ3HRC3</accession>
<dbReference type="Pfam" id="PF08241">
    <property type="entry name" value="Methyltransf_11"/>
    <property type="match status" value="1"/>
</dbReference>
<dbReference type="Gene3D" id="3.40.50.150">
    <property type="entry name" value="Vaccinia Virus protein VP39"/>
    <property type="match status" value="1"/>
</dbReference>
<sequence>MPVMSSIERAFCRSGPWRWVAERYVLSWALDGVRPTGRVLEIGGGSGAMAQAMARGFPEATIIVTDVDDVMVRSASQLLRGMSNVRVERADVTGLPYDSASFDVVTSYLMLHHVIDWEKALVEAARTLRQGGLLVGYDLTSTALARLVHRLDGSPHRIISPVELTQGLDAAGLKDVAVRVSAQGHVMRFSAAK</sequence>